<feature type="region of interest" description="Disordered" evidence="4">
    <location>
        <begin position="1"/>
        <end position="20"/>
    </location>
</feature>
<dbReference type="EMBL" id="SMFZ01000001">
    <property type="protein sequence ID" value="TCK26238.1"/>
    <property type="molecule type" value="Genomic_DNA"/>
</dbReference>
<evidence type="ECO:0000256" key="2">
    <source>
        <dbReference type="ARBA" id="ARBA00023125"/>
    </source>
</evidence>
<dbReference type="Pfam" id="PF12833">
    <property type="entry name" value="HTH_18"/>
    <property type="match status" value="1"/>
</dbReference>
<dbReference type="InterPro" id="IPR009057">
    <property type="entry name" value="Homeodomain-like_sf"/>
</dbReference>
<evidence type="ECO:0000256" key="4">
    <source>
        <dbReference type="SAM" id="MobiDB-lite"/>
    </source>
</evidence>
<name>A0A4R1HVE6_PSEEN</name>
<dbReference type="Pfam" id="PF14525">
    <property type="entry name" value="AraC_binding_2"/>
    <property type="match status" value="1"/>
</dbReference>
<keyword evidence="2 6" id="KW-0238">DNA-binding</keyword>
<keyword evidence="7" id="KW-1185">Reference proteome</keyword>
<gene>
    <name evidence="6" type="ORF">EV378_2067</name>
</gene>
<dbReference type="GO" id="GO:0043565">
    <property type="term" value="F:sequence-specific DNA binding"/>
    <property type="evidence" value="ECO:0007669"/>
    <property type="project" value="InterPro"/>
</dbReference>
<dbReference type="Proteomes" id="UP000295560">
    <property type="component" value="Unassembled WGS sequence"/>
</dbReference>
<keyword evidence="3" id="KW-0804">Transcription</keyword>
<dbReference type="Gene3D" id="1.10.10.60">
    <property type="entry name" value="Homeodomain-like"/>
    <property type="match status" value="1"/>
</dbReference>
<accession>A0A4R1HVE6</accession>
<dbReference type="PROSITE" id="PS00041">
    <property type="entry name" value="HTH_ARAC_FAMILY_1"/>
    <property type="match status" value="1"/>
</dbReference>
<evidence type="ECO:0000259" key="5">
    <source>
        <dbReference type="PROSITE" id="PS01124"/>
    </source>
</evidence>
<proteinExistence type="predicted"/>
<dbReference type="InterPro" id="IPR018060">
    <property type="entry name" value="HTH_AraC"/>
</dbReference>
<dbReference type="SMART" id="SM00342">
    <property type="entry name" value="HTH_ARAC"/>
    <property type="match status" value="1"/>
</dbReference>
<feature type="domain" description="HTH araC/xylS-type" evidence="5">
    <location>
        <begin position="225"/>
        <end position="326"/>
    </location>
</feature>
<evidence type="ECO:0000256" key="1">
    <source>
        <dbReference type="ARBA" id="ARBA00023015"/>
    </source>
</evidence>
<dbReference type="AlphaFoldDB" id="A0A4R1HVE6"/>
<evidence type="ECO:0000313" key="7">
    <source>
        <dbReference type="Proteomes" id="UP000295560"/>
    </source>
</evidence>
<evidence type="ECO:0000313" key="6">
    <source>
        <dbReference type="EMBL" id="TCK26238.1"/>
    </source>
</evidence>
<protein>
    <submittedName>
        <fullName evidence="6">AraC-like DNA-binding protein</fullName>
    </submittedName>
</protein>
<dbReference type="InterPro" id="IPR018062">
    <property type="entry name" value="HTH_AraC-typ_CS"/>
</dbReference>
<dbReference type="PANTHER" id="PTHR46796">
    <property type="entry name" value="HTH-TYPE TRANSCRIPTIONAL ACTIVATOR RHAS-RELATED"/>
    <property type="match status" value="1"/>
</dbReference>
<reference evidence="6 7" key="1">
    <citation type="submission" date="2019-03" db="EMBL/GenBank/DDBJ databases">
        <title>Sequencing the genomes of 1000 actinobacteria strains.</title>
        <authorList>
            <person name="Klenk H.-P."/>
        </authorList>
    </citation>
    <scope>NUCLEOTIDE SEQUENCE [LARGE SCALE GENOMIC DNA]</scope>
    <source>
        <strain evidence="6 7">DSM 44969</strain>
    </source>
</reference>
<comment type="caution">
    <text evidence="6">The sequence shown here is derived from an EMBL/GenBank/DDBJ whole genome shotgun (WGS) entry which is preliminary data.</text>
</comment>
<dbReference type="GO" id="GO:0003700">
    <property type="term" value="F:DNA-binding transcription factor activity"/>
    <property type="evidence" value="ECO:0007669"/>
    <property type="project" value="InterPro"/>
</dbReference>
<evidence type="ECO:0000256" key="3">
    <source>
        <dbReference type="ARBA" id="ARBA00023163"/>
    </source>
</evidence>
<dbReference type="InterPro" id="IPR035418">
    <property type="entry name" value="AraC-bd_2"/>
</dbReference>
<dbReference type="PROSITE" id="PS01124">
    <property type="entry name" value="HTH_ARAC_FAMILY_2"/>
    <property type="match status" value="1"/>
</dbReference>
<organism evidence="6 7">
    <name type="scientific">Pseudonocardia endophytica</name>
    <dbReference type="NCBI Taxonomy" id="401976"/>
    <lineage>
        <taxon>Bacteria</taxon>
        <taxon>Bacillati</taxon>
        <taxon>Actinomycetota</taxon>
        <taxon>Actinomycetes</taxon>
        <taxon>Pseudonocardiales</taxon>
        <taxon>Pseudonocardiaceae</taxon>
        <taxon>Pseudonocardia</taxon>
    </lineage>
</organism>
<dbReference type="InterPro" id="IPR050204">
    <property type="entry name" value="AraC_XylS_family_regulators"/>
</dbReference>
<dbReference type="SUPFAM" id="SSF46689">
    <property type="entry name" value="Homeodomain-like"/>
    <property type="match status" value="1"/>
</dbReference>
<dbReference type="PANTHER" id="PTHR46796:SF6">
    <property type="entry name" value="ARAC SUBFAMILY"/>
    <property type="match status" value="1"/>
</dbReference>
<sequence length="333" mass="35988">MTETPCRVGPFGNSGNAEESRTAVGRCGSVDVWREMLREHFVALDVADAHADGPFGSEVRSTLVGHLSVAEVSSAPQSCVRSGRLVREDPETYLQVGMLARGRAVVEQDGREAVLEPGRFVVYETDRPFSWHFPEPWTLLVLTWPRHLVDLDVDLSRSATARPFGDGRLGGIVARSLAESVLAPPEQADVGRRLAGELSSLVGTTFGGHPDDEPLSIPAAAGLRHRVAAYIADHIEDGDLGVEALARAHYVSVRGLHRAFAGVDMSVGSLIRTLRLAHARQRLADPRDAGLSLTEIAAACGFADLPTFSRGFKTEFQESPSTYRRRSGTRTSA</sequence>
<keyword evidence="1" id="KW-0805">Transcription regulation</keyword>